<feature type="compositionally biased region" description="Polar residues" evidence="1">
    <location>
        <begin position="39"/>
        <end position="57"/>
    </location>
</feature>
<evidence type="ECO:0000256" key="2">
    <source>
        <dbReference type="SAM" id="SignalP"/>
    </source>
</evidence>
<feature type="signal peptide" evidence="2">
    <location>
        <begin position="1"/>
        <end position="24"/>
    </location>
</feature>
<dbReference type="PATRIC" id="fig|442.7.peg.3223"/>
<dbReference type="Proteomes" id="UP000075573">
    <property type="component" value="Unassembled WGS sequence"/>
</dbReference>
<evidence type="ECO:0000313" key="3">
    <source>
        <dbReference type="EMBL" id="KXV02210.1"/>
    </source>
</evidence>
<name>A0A149QY21_9PROT</name>
<evidence type="ECO:0000313" key="4">
    <source>
        <dbReference type="Proteomes" id="UP000075573"/>
    </source>
</evidence>
<evidence type="ECO:0000256" key="1">
    <source>
        <dbReference type="SAM" id="MobiDB-lite"/>
    </source>
</evidence>
<reference evidence="3 4" key="1">
    <citation type="submission" date="2015-06" db="EMBL/GenBank/DDBJ databases">
        <title>Improved classification and identification of acetic acid bacteria using matrix-assisted laser desorption/ionization time-of-flight mass spectrometry; Gluconobacter nephelii and Gluconobacter uchimurae are later heterotypic synonyms of Gluconobacter japonicus and Gluconobacter oxydans, respectively.</title>
        <authorList>
            <person name="Li L."/>
            <person name="Cleenwerck I."/>
            <person name="De Vuyst L."/>
            <person name="Vandamme P."/>
        </authorList>
    </citation>
    <scope>NUCLEOTIDE SEQUENCE [LARGE SCALE GENOMIC DNA]</scope>
    <source>
        <strain evidence="3 4">LMG 1764</strain>
    </source>
</reference>
<gene>
    <name evidence="3" type="ORF">AD929_03675</name>
</gene>
<feature type="region of interest" description="Disordered" evidence="1">
    <location>
        <begin position="35"/>
        <end position="61"/>
    </location>
</feature>
<sequence length="247" mass="25887">MRKATRNLVPGIALLAALSGQALAADGAAQAPEAVVKAPTQQGEAQTAGSPGAQAQKTDAAISPDEVAKYITAGNPFQNWLFLFGPENSPTMRLKLTGHFRNGDMGFACDTSGKLEMALDIAGVHVPAGEKTRFHISVGGEGHDVHATSVRETPHEVKTVFSIDEADAMGVLTAISTLAPVASTNLITVSYLGRELHVPNPEPMDMAVAAHRMCVNWHNAASMKALGIKPKPVMEAPSSGLHTPQAR</sequence>
<accession>A0A149QY21</accession>
<protein>
    <submittedName>
        <fullName evidence="3">Uncharacterized protein</fullName>
    </submittedName>
</protein>
<dbReference type="EMBL" id="LHZB01000101">
    <property type="protein sequence ID" value="KXV02210.1"/>
    <property type="molecule type" value="Genomic_DNA"/>
</dbReference>
<keyword evidence="2" id="KW-0732">Signal</keyword>
<organism evidence="3 4">
    <name type="scientific">Gluconobacter potus</name>
    <dbReference type="NCBI Taxonomy" id="2724927"/>
    <lineage>
        <taxon>Bacteria</taxon>
        <taxon>Pseudomonadati</taxon>
        <taxon>Pseudomonadota</taxon>
        <taxon>Alphaproteobacteria</taxon>
        <taxon>Acetobacterales</taxon>
        <taxon>Acetobacteraceae</taxon>
        <taxon>Gluconobacter</taxon>
    </lineage>
</organism>
<dbReference type="AlphaFoldDB" id="A0A149QY21"/>
<proteinExistence type="predicted"/>
<feature type="chain" id="PRO_5007553067" evidence="2">
    <location>
        <begin position="25"/>
        <end position="247"/>
    </location>
</feature>
<comment type="caution">
    <text evidence="3">The sequence shown here is derived from an EMBL/GenBank/DDBJ whole genome shotgun (WGS) entry which is preliminary data.</text>
</comment>